<dbReference type="GO" id="GO:0005783">
    <property type="term" value="C:endoplasmic reticulum"/>
    <property type="evidence" value="ECO:0007669"/>
    <property type="project" value="InterPro"/>
</dbReference>
<evidence type="ECO:0000256" key="4">
    <source>
        <dbReference type="ARBA" id="ARBA00012483"/>
    </source>
</evidence>
<keyword evidence="9" id="KW-0862">Zinc</keyword>
<feature type="domain" description="RING-type" evidence="14">
    <location>
        <begin position="24"/>
        <end position="66"/>
    </location>
</feature>
<feature type="compositionally biased region" description="Basic and acidic residues" evidence="12">
    <location>
        <begin position="82"/>
        <end position="101"/>
    </location>
</feature>
<evidence type="ECO:0000256" key="10">
    <source>
        <dbReference type="ARBA" id="ARBA00023136"/>
    </source>
</evidence>
<keyword evidence="5" id="KW-0808">Transferase</keyword>
<evidence type="ECO:0000256" key="12">
    <source>
        <dbReference type="SAM" id="MobiDB-lite"/>
    </source>
</evidence>
<keyword evidence="13" id="KW-1133">Transmembrane helix</keyword>
<dbReference type="GO" id="GO:0006511">
    <property type="term" value="P:ubiquitin-dependent protein catabolic process"/>
    <property type="evidence" value="ECO:0007669"/>
    <property type="project" value="InterPro"/>
</dbReference>
<evidence type="ECO:0000256" key="5">
    <source>
        <dbReference type="ARBA" id="ARBA00022679"/>
    </source>
</evidence>
<feature type="transmembrane region" description="Helical" evidence="13">
    <location>
        <begin position="177"/>
        <end position="195"/>
    </location>
</feature>
<dbReference type="InterPro" id="IPR027370">
    <property type="entry name" value="Znf-RING_euk"/>
</dbReference>
<keyword evidence="16" id="KW-1185">Reference proteome</keyword>
<comment type="catalytic activity">
    <reaction evidence="1">
        <text>S-ubiquitinyl-[E2 ubiquitin-conjugating enzyme]-L-cysteine + [acceptor protein]-L-lysine = [E2 ubiquitin-conjugating enzyme]-L-cysteine + N(6)-ubiquitinyl-[acceptor protein]-L-lysine.</text>
        <dbReference type="EC" id="2.3.2.27"/>
    </reaction>
</comment>
<evidence type="ECO:0000313" key="15">
    <source>
        <dbReference type="EnsemblMetazoa" id="XP_003387785.1"/>
    </source>
</evidence>
<evidence type="ECO:0000256" key="9">
    <source>
        <dbReference type="ARBA" id="ARBA00022833"/>
    </source>
</evidence>
<dbReference type="GO" id="GO:0008270">
    <property type="term" value="F:zinc ion binding"/>
    <property type="evidence" value="ECO:0007669"/>
    <property type="project" value="UniProtKB-KW"/>
</dbReference>
<comment type="pathway">
    <text evidence="3">Protein modification; protein ubiquitination.</text>
</comment>
<feature type="compositionally biased region" description="Basic residues" evidence="12">
    <location>
        <begin position="158"/>
        <end position="167"/>
    </location>
</feature>
<comment type="subcellular location">
    <subcellularLocation>
        <location evidence="2">Endomembrane system</location>
    </subcellularLocation>
</comment>
<organism evidence="15 16">
    <name type="scientific">Amphimedon queenslandica</name>
    <name type="common">Sponge</name>
    <dbReference type="NCBI Taxonomy" id="400682"/>
    <lineage>
        <taxon>Eukaryota</taxon>
        <taxon>Metazoa</taxon>
        <taxon>Porifera</taxon>
        <taxon>Demospongiae</taxon>
        <taxon>Heteroscleromorpha</taxon>
        <taxon>Haplosclerida</taxon>
        <taxon>Niphatidae</taxon>
        <taxon>Amphimedon</taxon>
    </lineage>
</organism>
<dbReference type="SMART" id="SM00184">
    <property type="entry name" value="RING"/>
    <property type="match status" value="1"/>
</dbReference>
<dbReference type="RefSeq" id="XP_003387785.1">
    <property type="nucleotide sequence ID" value="XM_003387737.3"/>
</dbReference>
<name>A0AAN0IFJ7_AMPQE</name>
<dbReference type="SUPFAM" id="SSF57850">
    <property type="entry name" value="RING/U-box"/>
    <property type="match status" value="1"/>
</dbReference>
<evidence type="ECO:0000313" key="16">
    <source>
        <dbReference type="Proteomes" id="UP000007879"/>
    </source>
</evidence>
<dbReference type="InterPro" id="IPR017907">
    <property type="entry name" value="Znf_RING_CS"/>
</dbReference>
<evidence type="ECO:0000256" key="3">
    <source>
        <dbReference type="ARBA" id="ARBA00004906"/>
    </source>
</evidence>
<dbReference type="Gene3D" id="3.30.40.10">
    <property type="entry name" value="Zinc/RING finger domain, C3HC4 (zinc finger)"/>
    <property type="match status" value="1"/>
</dbReference>
<protein>
    <recommendedName>
        <fullName evidence="4">RING-type E3 ubiquitin transferase</fullName>
        <ecNumber evidence="4">2.3.2.27</ecNumber>
    </recommendedName>
</protein>
<proteinExistence type="predicted"/>
<feature type="region of interest" description="Disordered" evidence="12">
    <location>
        <begin position="76"/>
        <end position="110"/>
    </location>
</feature>
<dbReference type="InterPro" id="IPR001841">
    <property type="entry name" value="Znf_RING"/>
</dbReference>
<keyword evidence="8" id="KW-0833">Ubl conjugation pathway</keyword>
<dbReference type="KEGG" id="aqu:100632755"/>
<dbReference type="GeneID" id="100632755"/>
<evidence type="ECO:0000256" key="11">
    <source>
        <dbReference type="PROSITE-ProRule" id="PRU00175"/>
    </source>
</evidence>
<sequence length="196" mass="21739">MAASTDKDDRGKGTPSMEERSFECNICFDTATNAVVSMCGHLFCWPCIHTWMEARPQDTPTCPVCKSVIDKEKLIPLYGRGSDQKDPRESLPPRPAGQREEAPEDNNNTGYFGDGMFNGINVSFGVGGFPFGFGLGPAFTIQTGRMGGQHHNVNIGHRGNRMHHGRRGGQEEEQRKTMARLLLTFAILFIIMIIFT</sequence>
<dbReference type="PANTHER" id="PTHR12313">
    <property type="entry name" value="E3 UBIQUITIN-PROTEIN LIGASE RNF5-RELATED"/>
    <property type="match status" value="1"/>
</dbReference>
<evidence type="ECO:0000256" key="1">
    <source>
        <dbReference type="ARBA" id="ARBA00000900"/>
    </source>
</evidence>
<dbReference type="InterPro" id="IPR013083">
    <property type="entry name" value="Znf_RING/FYVE/PHD"/>
</dbReference>
<keyword evidence="6" id="KW-0479">Metal-binding</keyword>
<dbReference type="PROSITE" id="PS50089">
    <property type="entry name" value="ZF_RING_2"/>
    <property type="match status" value="1"/>
</dbReference>
<evidence type="ECO:0000256" key="2">
    <source>
        <dbReference type="ARBA" id="ARBA00004308"/>
    </source>
</evidence>
<accession>A0AAN0IFJ7</accession>
<keyword evidence="10 13" id="KW-0472">Membrane</keyword>
<dbReference type="PROSITE" id="PS00518">
    <property type="entry name" value="ZF_RING_1"/>
    <property type="match status" value="1"/>
</dbReference>
<reference evidence="15" key="2">
    <citation type="submission" date="2024-06" db="UniProtKB">
        <authorList>
            <consortium name="EnsemblMetazoa"/>
        </authorList>
    </citation>
    <scope>IDENTIFICATION</scope>
</reference>
<evidence type="ECO:0000256" key="6">
    <source>
        <dbReference type="ARBA" id="ARBA00022723"/>
    </source>
</evidence>
<reference evidence="16" key="1">
    <citation type="journal article" date="2010" name="Nature">
        <title>The Amphimedon queenslandica genome and the evolution of animal complexity.</title>
        <authorList>
            <person name="Srivastava M."/>
            <person name="Simakov O."/>
            <person name="Chapman J."/>
            <person name="Fahey B."/>
            <person name="Gauthier M.E."/>
            <person name="Mitros T."/>
            <person name="Richards G.S."/>
            <person name="Conaco C."/>
            <person name="Dacre M."/>
            <person name="Hellsten U."/>
            <person name="Larroux C."/>
            <person name="Putnam N.H."/>
            <person name="Stanke M."/>
            <person name="Adamska M."/>
            <person name="Darling A."/>
            <person name="Degnan S.M."/>
            <person name="Oakley T.H."/>
            <person name="Plachetzki D.C."/>
            <person name="Zhai Y."/>
            <person name="Adamski M."/>
            <person name="Calcino A."/>
            <person name="Cummins S.F."/>
            <person name="Goodstein D.M."/>
            <person name="Harris C."/>
            <person name="Jackson D.J."/>
            <person name="Leys S.P."/>
            <person name="Shu S."/>
            <person name="Woodcroft B.J."/>
            <person name="Vervoort M."/>
            <person name="Kosik K.S."/>
            <person name="Manning G."/>
            <person name="Degnan B.M."/>
            <person name="Rokhsar D.S."/>
        </authorList>
    </citation>
    <scope>NUCLEOTIDE SEQUENCE [LARGE SCALE GENOMIC DNA]</scope>
</reference>
<dbReference type="AlphaFoldDB" id="A0AAN0IFJ7"/>
<dbReference type="EC" id="2.3.2.27" evidence="4"/>
<dbReference type="GO" id="GO:0061630">
    <property type="term" value="F:ubiquitin protein ligase activity"/>
    <property type="evidence" value="ECO:0007669"/>
    <property type="project" value="UniProtKB-EC"/>
</dbReference>
<dbReference type="EnsemblMetazoa" id="XM_003387737.3">
    <property type="protein sequence ID" value="XP_003387785.1"/>
    <property type="gene ID" value="LOC100632755"/>
</dbReference>
<dbReference type="Pfam" id="PF13445">
    <property type="entry name" value="zf-RING_UBOX"/>
    <property type="match status" value="1"/>
</dbReference>
<evidence type="ECO:0000256" key="7">
    <source>
        <dbReference type="ARBA" id="ARBA00022771"/>
    </source>
</evidence>
<evidence type="ECO:0000259" key="14">
    <source>
        <dbReference type="PROSITE" id="PS50089"/>
    </source>
</evidence>
<dbReference type="InterPro" id="IPR045103">
    <property type="entry name" value="RNF5/RNF185-like"/>
</dbReference>
<keyword evidence="7 11" id="KW-0863">Zinc-finger</keyword>
<keyword evidence="13" id="KW-0812">Transmembrane</keyword>
<evidence type="ECO:0000256" key="8">
    <source>
        <dbReference type="ARBA" id="ARBA00022786"/>
    </source>
</evidence>
<evidence type="ECO:0000256" key="13">
    <source>
        <dbReference type="SAM" id="Phobius"/>
    </source>
</evidence>
<feature type="region of interest" description="Disordered" evidence="12">
    <location>
        <begin position="153"/>
        <end position="172"/>
    </location>
</feature>
<dbReference type="Proteomes" id="UP000007879">
    <property type="component" value="Unassembled WGS sequence"/>
</dbReference>